<organism evidence="2 3">
    <name type="scientific">Variovorax paradoxus</name>
    <dbReference type="NCBI Taxonomy" id="34073"/>
    <lineage>
        <taxon>Bacteria</taxon>
        <taxon>Pseudomonadati</taxon>
        <taxon>Pseudomonadota</taxon>
        <taxon>Betaproteobacteria</taxon>
        <taxon>Burkholderiales</taxon>
        <taxon>Comamonadaceae</taxon>
        <taxon>Variovorax</taxon>
    </lineage>
</organism>
<evidence type="ECO:0000313" key="2">
    <source>
        <dbReference type="EMBL" id="QFZ84605.1"/>
    </source>
</evidence>
<dbReference type="EMBL" id="CP045644">
    <property type="protein sequence ID" value="QFZ84605.1"/>
    <property type="molecule type" value="Genomic_DNA"/>
</dbReference>
<name>A0A5Q0M7W6_VARPD</name>
<gene>
    <name evidence="2" type="ORF">GFK26_18430</name>
</gene>
<accession>A0A5Q0M7W6</accession>
<dbReference type="CDD" id="cd16403">
    <property type="entry name" value="ParB_N_like_MT"/>
    <property type="match status" value="1"/>
</dbReference>
<dbReference type="SMART" id="SM00470">
    <property type="entry name" value="ParB"/>
    <property type="match status" value="1"/>
</dbReference>
<dbReference type="SUPFAM" id="SSF110849">
    <property type="entry name" value="ParB/Sulfiredoxin"/>
    <property type="match status" value="1"/>
</dbReference>
<dbReference type="RefSeq" id="WP_153283227.1">
    <property type="nucleotide sequence ID" value="NZ_CP045644.1"/>
</dbReference>
<dbReference type="InterPro" id="IPR036086">
    <property type="entry name" value="ParB/Sulfiredoxin_sf"/>
</dbReference>
<evidence type="ECO:0000259" key="1">
    <source>
        <dbReference type="SMART" id="SM00470"/>
    </source>
</evidence>
<proteinExistence type="predicted"/>
<dbReference type="Proteomes" id="UP000326780">
    <property type="component" value="Chromosome"/>
</dbReference>
<feature type="domain" description="ParB-like N-terminal" evidence="1">
    <location>
        <begin position="7"/>
        <end position="98"/>
    </location>
</feature>
<dbReference type="AlphaFoldDB" id="A0A5Q0M7W6"/>
<sequence>MSDVKITLWPLENLIPYELNAKKHDAEQVAKIAESIKRYKWTQPIVVDKFGVIINGHGRRLAAMLLGPDSPTPGFAPVWQRSDLTPEQVRAARLADNRAAISDMDSEKLMLDMAGIDHELLTGIFDDKELNFLSVDHGEMNVGAFVSDMGAVVEGQKEDVARRMDNVKAQRIPLAKAFGFKDLSAADQIIVSNLMAKAESLTGLQGDAAFIKWADTQLQLSA</sequence>
<evidence type="ECO:0000313" key="3">
    <source>
        <dbReference type="Proteomes" id="UP000326780"/>
    </source>
</evidence>
<dbReference type="InterPro" id="IPR003115">
    <property type="entry name" value="ParB_N"/>
</dbReference>
<reference evidence="2 3" key="1">
    <citation type="submission" date="2019-10" db="EMBL/GenBank/DDBJ databases">
        <title>Complete genome sequence of Variovorax paradoxus 5C-2.</title>
        <authorList>
            <person name="Gogoleva N.E."/>
            <person name="Balkin A.S."/>
        </authorList>
    </citation>
    <scope>NUCLEOTIDE SEQUENCE [LARGE SCALE GENOMIC DNA]</scope>
    <source>
        <strain evidence="2 3">5C-2</strain>
    </source>
</reference>
<dbReference type="Gene3D" id="3.90.1530.10">
    <property type="entry name" value="Conserved hypothetical protein from pyrococcus furiosus pfu- 392566-001, ParB domain"/>
    <property type="match status" value="1"/>
</dbReference>
<protein>
    <submittedName>
        <fullName evidence="2">Chromosome partitioning protein ParB</fullName>
    </submittedName>
</protein>